<dbReference type="GO" id="GO:0005506">
    <property type="term" value="F:iron ion binding"/>
    <property type="evidence" value="ECO:0007669"/>
    <property type="project" value="InterPro"/>
</dbReference>
<dbReference type="InterPro" id="IPR042098">
    <property type="entry name" value="TauD-like_sf"/>
</dbReference>
<evidence type="ECO:0000256" key="9">
    <source>
        <dbReference type="ARBA" id="ARBA00022964"/>
    </source>
</evidence>
<evidence type="ECO:0000256" key="6">
    <source>
        <dbReference type="ARBA" id="ARBA00022723"/>
    </source>
</evidence>
<comment type="function">
    <text evidence="15">Converts trimethyllysine (TML) into hydroxytrimethyllysine (HTML).</text>
</comment>
<dbReference type="PRINTS" id="PR00081">
    <property type="entry name" value="GDHRDH"/>
</dbReference>
<comment type="catalytic activity">
    <reaction evidence="16">
        <text>N(6),N(6),N(6)-trimethyl-L-lysine + 2-oxoglutarate + O2 = (3S)-3-hydroxy-N(6),N(6),N(6)-trimethyl-L-lysine + succinate + CO2</text>
        <dbReference type="Rhea" id="RHEA:14181"/>
        <dbReference type="ChEBI" id="CHEBI:15379"/>
        <dbReference type="ChEBI" id="CHEBI:16526"/>
        <dbReference type="ChEBI" id="CHEBI:16810"/>
        <dbReference type="ChEBI" id="CHEBI:30031"/>
        <dbReference type="ChEBI" id="CHEBI:58100"/>
        <dbReference type="ChEBI" id="CHEBI:141499"/>
        <dbReference type="EC" id="1.14.11.8"/>
    </reaction>
</comment>
<keyword evidence="8" id="KW-0124">Carnitine biosynthesis</keyword>
<dbReference type="SUPFAM" id="SSF51735">
    <property type="entry name" value="NAD(P)-binding Rossmann-fold domains"/>
    <property type="match status" value="1"/>
</dbReference>
<dbReference type="GO" id="GO:0050353">
    <property type="term" value="F:trimethyllysine dioxygenase activity"/>
    <property type="evidence" value="ECO:0007669"/>
    <property type="project" value="UniProtKB-EC"/>
</dbReference>
<dbReference type="PANTHER" id="PTHR10696">
    <property type="entry name" value="GAMMA-BUTYROBETAINE HYDROXYLASE-RELATED"/>
    <property type="match status" value="1"/>
</dbReference>
<dbReference type="NCBIfam" id="TIGR02410">
    <property type="entry name" value="carnitine_TMLD"/>
    <property type="match status" value="1"/>
</dbReference>
<evidence type="ECO:0000256" key="16">
    <source>
        <dbReference type="ARBA" id="ARBA00049334"/>
    </source>
</evidence>
<dbReference type="GO" id="GO:0005739">
    <property type="term" value="C:mitochondrion"/>
    <property type="evidence" value="ECO:0007669"/>
    <property type="project" value="TreeGrafter"/>
</dbReference>
<evidence type="ECO:0000313" key="20">
    <source>
        <dbReference type="Proteomes" id="UP000801864"/>
    </source>
</evidence>
<evidence type="ECO:0000256" key="5">
    <source>
        <dbReference type="ARBA" id="ARBA00012267"/>
    </source>
</evidence>
<feature type="domain" description="TauD/TfdA-like" evidence="17">
    <location>
        <begin position="72"/>
        <end position="321"/>
    </location>
</feature>
<dbReference type="Proteomes" id="UP000801864">
    <property type="component" value="Unassembled WGS sequence"/>
</dbReference>
<evidence type="ECO:0000256" key="10">
    <source>
        <dbReference type="ARBA" id="ARBA00023002"/>
    </source>
</evidence>
<evidence type="ECO:0000256" key="11">
    <source>
        <dbReference type="ARBA" id="ARBA00023004"/>
    </source>
</evidence>
<dbReference type="EMBL" id="QLNT01000001">
    <property type="protein sequence ID" value="KAF3077325.1"/>
    <property type="molecule type" value="Genomic_DNA"/>
</dbReference>
<keyword evidence="6" id="KW-0479">Metal-binding</keyword>
<accession>A0A9P5CGZ9</accession>
<comment type="similarity">
    <text evidence="4">Belongs to the gamma-BBH/TMLD family.</text>
</comment>
<dbReference type="InterPro" id="IPR002347">
    <property type="entry name" value="SDR_fam"/>
</dbReference>
<evidence type="ECO:0000259" key="17">
    <source>
        <dbReference type="Pfam" id="PF02668"/>
    </source>
</evidence>
<evidence type="ECO:0000256" key="15">
    <source>
        <dbReference type="ARBA" id="ARBA00046008"/>
    </source>
</evidence>
<organism evidence="19 20">
    <name type="scientific">Trichoderma lentiforme</name>
    <dbReference type="NCBI Taxonomy" id="1567552"/>
    <lineage>
        <taxon>Eukaryota</taxon>
        <taxon>Fungi</taxon>
        <taxon>Dikarya</taxon>
        <taxon>Ascomycota</taxon>
        <taxon>Pezizomycotina</taxon>
        <taxon>Sordariomycetes</taxon>
        <taxon>Hypocreomycetidae</taxon>
        <taxon>Hypocreales</taxon>
        <taxon>Hypocreaceae</taxon>
        <taxon>Trichoderma</taxon>
    </lineage>
</organism>
<comment type="cofactor">
    <cofactor evidence="2">
        <name>L-ascorbate</name>
        <dbReference type="ChEBI" id="CHEBI:38290"/>
    </cofactor>
</comment>
<keyword evidence="7" id="KW-0521">NADP</keyword>
<evidence type="ECO:0000313" key="19">
    <source>
        <dbReference type="EMBL" id="KAF3077325.1"/>
    </source>
</evidence>
<dbReference type="SUPFAM" id="SSF51197">
    <property type="entry name" value="Clavaminate synthase-like"/>
    <property type="match status" value="1"/>
</dbReference>
<evidence type="ECO:0000256" key="7">
    <source>
        <dbReference type="ARBA" id="ARBA00022857"/>
    </source>
</evidence>
<keyword evidence="11" id="KW-0408">Iron</keyword>
<keyword evidence="9" id="KW-0223">Dioxygenase</keyword>
<dbReference type="Gene3D" id="3.60.130.10">
    <property type="entry name" value="Clavaminate synthase-like"/>
    <property type="match status" value="1"/>
</dbReference>
<dbReference type="CDD" id="cd00250">
    <property type="entry name" value="CAS_like"/>
    <property type="match status" value="1"/>
</dbReference>
<dbReference type="Pfam" id="PF13561">
    <property type="entry name" value="adh_short_C2"/>
    <property type="match status" value="1"/>
</dbReference>
<dbReference type="GO" id="GO:0045329">
    <property type="term" value="P:carnitine biosynthetic process"/>
    <property type="evidence" value="ECO:0007669"/>
    <property type="project" value="UniProtKB-KW"/>
</dbReference>
<dbReference type="Gene3D" id="3.40.50.720">
    <property type="entry name" value="NAD(P)-binding Rossmann-like Domain"/>
    <property type="match status" value="1"/>
</dbReference>
<dbReference type="FunFam" id="3.60.130.10:FF:000001">
    <property type="entry name" value="Trimethyllysine dioxygenase, mitochondrial"/>
    <property type="match status" value="1"/>
</dbReference>
<dbReference type="PRINTS" id="PR00080">
    <property type="entry name" value="SDRFAMILY"/>
</dbReference>
<evidence type="ECO:0000256" key="8">
    <source>
        <dbReference type="ARBA" id="ARBA00022873"/>
    </source>
</evidence>
<dbReference type="InterPro" id="IPR050411">
    <property type="entry name" value="AlphaKG_dependent_hydroxylases"/>
</dbReference>
<comment type="pathway">
    <text evidence="3">Amine and polyamine biosynthesis; carnitine biosynthesis.</text>
</comment>
<comment type="cofactor">
    <cofactor evidence="1">
        <name>Fe(2+)</name>
        <dbReference type="ChEBI" id="CHEBI:29033"/>
    </cofactor>
</comment>
<evidence type="ECO:0000256" key="3">
    <source>
        <dbReference type="ARBA" id="ARBA00005022"/>
    </source>
</evidence>
<evidence type="ECO:0000256" key="12">
    <source>
        <dbReference type="ARBA" id="ARBA00030363"/>
    </source>
</evidence>
<keyword evidence="10" id="KW-0560">Oxidoreductase</keyword>
<dbReference type="Gene3D" id="3.30.2020.30">
    <property type="match status" value="1"/>
</dbReference>
<evidence type="ECO:0000256" key="2">
    <source>
        <dbReference type="ARBA" id="ARBA00001961"/>
    </source>
</evidence>
<feature type="domain" description="Gamma-butyrobetaine hydroxylase-like N-terminal" evidence="18">
    <location>
        <begin position="6"/>
        <end position="44"/>
    </location>
</feature>
<proteinExistence type="inferred from homology"/>
<name>A0A9P5CGZ9_9HYPO</name>
<dbReference type="InterPro" id="IPR038492">
    <property type="entry name" value="GBBH-like_N_sf"/>
</dbReference>
<reference evidence="19 20" key="1">
    <citation type="submission" date="2018-06" db="EMBL/GenBank/DDBJ databases">
        <title>Genome analysis of cellulolytic fungus Trichoderma lentiforme CFAM-422.</title>
        <authorList>
            <person name="Steindorff A.S."/>
            <person name="Formighieri E.F."/>
            <person name="Midorikawa G.E.O."/>
            <person name="Tamietti M.S."/>
            <person name="Ramos E.Z."/>
            <person name="Silva A.S."/>
            <person name="Bon E.P.S."/>
            <person name="Mendes T.D."/>
            <person name="Damaso M.C.T."/>
            <person name="Favaro L.C.L."/>
        </authorList>
    </citation>
    <scope>NUCLEOTIDE SEQUENCE [LARGE SCALE GENOMIC DNA]</scope>
    <source>
        <strain evidence="19 20">CFAM-422</strain>
    </source>
</reference>
<dbReference type="PANTHER" id="PTHR10696:SF51">
    <property type="entry name" value="TRIMETHYLLYSINE DIOXYGENASE, MITOCHONDRIAL"/>
    <property type="match status" value="1"/>
</dbReference>
<dbReference type="EC" id="1.14.11.8" evidence="5"/>
<sequence length="515" mass="57580">MAPRNFDTFAIPKDVSPTEISPKIDGVDILWSDSHKSHYPWSWLNFTVQDTNNKKPTIQDERRLWGATVSSAPPEVDFENVMNSTSPKGMAELTGKIRQYGFCFVTNSPKTPEDTEKLLETIGPIRNTHYGGFYDFIPDLALADTAYTNLALPAHTDTTYFTEPAGLQAFHLLSHTPPTNKPADEVLGGQSLLVDGFYAAETLRKESPGDFEILRKIKLPWHASGNQGVAIAPDMAYPVIEAFGEKLHRIRWNNDDRGVVPVGIDVDAWYQAARKWDEILKRKESEYWFQLEPGRVLIFDNWRVLHGRSAFEGLRRICGAYISRDDFISRWKMTNFPREEAYQVNVTSAEDVDKTITEIVKEFNGRLDIFVANSGIPWTEGAFIDGSVETARNVMAINVDGVMWCAKSAGAHFRRQKEQGTTIDGKPLENFIAGSFIATASMSGSIVNIPQLQAVYNSSKAAVIHFCKSLAVEWTGFARVNTVSPGYILTEISTFCSPETKNIWKGKIVMGSSTL</sequence>
<dbReference type="Pfam" id="PF06155">
    <property type="entry name" value="GBBH-like_N"/>
    <property type="match status" value="1"/>
</dbReference>
<dbReference type="PROSITE" id="PS00061">
    <property type="entry name" value="ADH_SHORT"/>
    <property type="match status" value="1"/>
</dbReference>
<evidence type="ECO:0000259" key="18">
    <source>
        <dbReference type="Pfam" id="PF06155"/>
    </source>
</evidence>
<evidence type="ECO:0000256" key="1">
    <source>
        <dbReference type="ARBA" id="ARBA00001954"/>
    </source>
</evidence>
<dbReference type="InterPro" id="IPR003819">
    <property type="entry name" value="TauD/TfdA-like"/>
</dbReference>
<gene>
    <name evidence="19" type="ORF">CFAM422_000114</name>
</gene>
<evidence type="ECO:0000256" key="14">
    <source>
        <dbReference type="ARBA" id="ARBA00032283"/>
    </source>
</evidence>
<dbReference type="AlphaFoldDB" id="A0A9P5CGZ9"/>
<dbReference type="InterPro" id="IPR020904">
    <property type="entry name" value="Sc_DH/Rdtase_CS"/>
</dbReference>
<dbReference type="Pfam" id="PF02668">
    <property type="entry name" value="TauD"/>
    <property type="match status" value="1"/>
</dbReference>
<dbReference type="InterPro" id="IPR012776">
    <property type="entry name" value="Trimethyllysine_dOase"/>
</dbReference>
<comment type="caution">
    <text evidence="19">The sequence shown here is derived from an EMBL/GenBank/DDBJ whole genome shotgun (WGS) entry which is preliminary data.</text>
</comment>
<keyword evidence="20" id="KW-1185">Reference proteome</keyword>
<dbReference type="InterPro" id="IPR010376">
    <property type="entry name" value="GBBH-like_N"/>
</dbReference>
<dbReference type="InterPro" id="IPR036291">
    <property type="entry name" value="NAD(P)-bd_dom_sf"/>
</dbReference>
<protein>
    <recommendedName>
        <fullName evidence="5">trimethyllysine dioxygenase</fullName>
        <ecNumber evidence="5">1.14.11.8</ecNumber>
    </recommendedName>
    <alternativeName>
        <fullName evidence="13">Epsilon-trimethyllysine 2-oxoglutarate dioxygenase</fullName>
    </alternativeName>
    <alternativeName>
        <fullName evidence="12">TML hydroxylase</fullName>
    </alternativeName>
    <alternativeName>
        <fullName evidence="14">TML-alpha-ketoglutarate dioxygenase</fullName>
    </alternativeName>
</protein>
<evidence type="ECO:0000256" key="13">
    <source>
        <dbReference type="ARBA" id="ARBA00031778"/>
    </source>
</evidence>
<evidence type="ECO:0000256" key="4">
    <source>
        <dbReference type="ARBA" id="ARBA00008654"/>
    </source>
</evidence>